<dbReference type="VEuPathDB" id="FungiDB:TRICI_006703"/>
<accession>A0A642UEL4</accession>
<evidence type="ECO:0000256" key="2">
    <source>
        <dbReference type="ARBA" id="ARBA00006271"/>
    </source>
</evidence>
<evidence type="ECO:0000256" key="11">
    <source>
        <dbReference type="RuleBase" id="RU003756"/>
    </source>
</evidence>
<dbReference type="AlphaFoldDB" id="A0A642UEL4"/>
<dbReference type="NCBIfam" id="NF003810">
    <property type="entry name" value="PRK05399.1"/>
    <property type="match status" value="1"/>
</dbReference>
<dbReference type="Gene3D" id="3.30.420.110">
    <property type="entry name" value="MutS, connector domain"/>
    <property type="match status" value="1"/>
</dbReference>
<protein>
    <recommendedName>
        <fullName evidence="9">DNA mismatch repair protein MSH6</fullName>
    </recommendedName>
    <alternativeName>
        <fullName evidence="10">DNA mismatch repair protein Msh6</fullName>
    </alternativeName>
</protein>
<keyword evidence="3 11" id="KW-0547">Nucleotide-binding</keyword>
<proteinExistence type="inferred from homology"/>
<gene>
    <name evidence="14" type="ORF">TRICI_006703</name>
</gene>
<evidence type="ECO:0000256" key="3">
    <source>
        <dbReference type="ARBA" id="ARBA00022741"/>
    </source>
</evidence>
<dbReference type="Gene3D" id="1.10.1420.10">
    <property type="match status" value="2"/>
</dbReference>
<dbReference type="InterPro" id="IPR016151">
    <property type="entry name" value="DNA_mismatch_repair_MutS_N"/>
</dbReference>
<feature type="domain" description="DNA mismatch repair proteins mutS family" evidence="13">
    <location>
        <begin position="1067"/>
        <end position="1083"/>
    </location>
</feature>
<keyword evidence="7 11" id="KW-0234">DNA repair</keyword>
<dbReference type="SUPFAM" id="SSF48334">
    <property type="entry name" value="DNA repair protein MutS, domain III"/>
    <property type="match status" value="1"/>
</dbReference>
<dbReference type="OrthoDB" id="10252754at2759"/>
<organism evidence="14 15">
    <name type="scientific">Trichomonascus ciferrii</name>
    <dbReference type="NCBI Taxonomy" id="44093"/>
    <lineage>
        <taxon>Eukaryota</taxon>
        <taxon>Fungi</taxon>
        <taxon>Dikarya</taxon>
        <taxon>Ascomycota</taxon>
        <taxon>Saccharomycotina</taxon>
        <taxon>Dipodascomycetes</taxon>
        <taxon>Dipodascales</taxon>
        <taxon>Trichomonascaceae</taxon>
        <taxon>Trichomonascus</taxon>
        <taxon>Trichomonascus ciferrii complex</taxon>
    </lineage>
</organism>
<feature type="compositionally biased region" description="Low complexity" evidence="12">
    <location>
        <begin position="269"/>
        <end position="288"/>
    </location>
</feature>
<keyword evidence="5" id="KW-0067">ATP-binding</keyword>
<keyword evidence="6 11" id="KW-0238">DNA-binding</keyword>
<dbReference type="SMART" id="SM00534">
    <property type="entry name" value="MUTSac"/>
    <property type="match status" value="1"/>
</dbReference>
<dbReference type="Pfam" id="PF00488">
    <property type="entry name" value="MutS_V"/>
    <property type="match status" value="1"/>
</dbReference>
<comment type="caution">
    <text evidence="14">The sequence shown here is derived from an EMBL/GenBank/DDBJ whole genome shotgun (WGS) entry which is preliminary data.</text>
</comment>
<dbReference type="Pfam" id="PF05188">
    <property type="entry name" value="MutS_II"/>
    <property type="match status" value="1"/>
</dbReference>
<dbReference type="InterPro" id="IPR036678">
    <property type="entry name" value="MutS_con_dom_sf"/>
</dbReference>
<dbReference type="PROSITE" id="PS00486">
    <property type="entry name" value="DNA_MISMATCH_REPAIR_2"/>
    <property type="match status" value="1"/>
</dbReference>
<dbReference type="GO" id="GO:0005524">
    <property type="term" value="F:ATP binding"/>
    <property type="evidence" value="ECO:0007669"/>
    <property type="project" value="UniProtKB-UniRule"/>
</dbReference>
<feature type="region of interest" description="Disordered" evidence="12">
    <location>
        <begin position="76"/>
        <end position="126"/>
    </location>
</feature>
<keyword evidence="15" id="KW-1185">Reference proteome</keyword>
<dbReference type="PANTHER" id="PTHR11361">
    <property type="entry name" value="DNA MISMATCH REPAIR PROTEIN MUTS FAMILY MEMBER"/>
    <property type="match status" value="1"/>
</dbReference>
<comment type="function">
    <text evidence="11">Component of the post-replicative DNA mismatch repair system (MMR).</text>
</comment>
<dbReference type="InterPro" id="IPR007695">
    <property type="entry name" value="DNA_mismatch_repair_MutS-lik_N"/>
</dbReference>
<evidence type="ECO:0000256" key="9">
    <source>
        <dbReference type="ARBA" id="ARBA00073548"/>
    </source>
</evidence>
<evidence type="ECO:0000313" key="14">
    <source>
        <dbReference type="EMBL" id="KAA8897625.1"/>
    </source>
</evidence>
<comment type="similarity">
    <text evidence="2 11">Belongs to the DNA mismatch repair MutS family.</text>
</comment>
<dbReference type="InterPro" id="IPR045076">
    <property type="entry name" value="MutS"/>
</dbReference>
<evidence type="ECO:0000256" key="6">
    <source>
        <dbReference type="ARBA" id="ARBA00023125"/>
    </source>
</evidence>
<dbReference type="FunFam" id="3.40.50.300:FF:000771">
    <property type="entry name" value="DNA mismatch repair protein"/>
    <property type="match status" value="1"/>
</dbReference>
<dbReference type="SMART" id="SM00533">
    <property type="entry name" value="MUTSd"/>
    <property type="match status" value="1"/>
</dbReference>
<feature type="compositionally biased region" description="Basic and acidic residues" evidence="12">
    <location>
        <begin position="36"/>
        <end position="49"/>
    </location>
</feature>
<dbReference type="InterPro" id="IPR007861">
    <property type="entry name" value="DNA_mismatch_repair_MutS_clamp"/>
</dbReference>
<dbReference type="SUPFAM" id="SSF52540">
    <property type="entry name" value="P-loop containing nucleoside triphosphate hydrolases"/>
    <property type="match status" value="1"/>
</dbReference>
<comment type="subcellular location">
    <subcellularLocation>
        <location evidence="1">Nucleus</location>
    </subcellularLocation>
</comment>
<sequence length="1229" mass="139070">MVISDKEFSSQPIFRSRLALLYSGNEDDDEPTAQYAHERPSQRDWKSADEPVELLQQEGELVSQWKEAMIVANPRTPKRAVNYAESDDEDDEEDVSVGARKSSLKKRKVLDDSEDEYKDENPDDDDDEGKLAYLYLWRISGIWGPAPRPPWLCEAPWGCAHIPKAWSLEFFGKADPGGLGACPQKKAEQKQNEFLLLRTTRCSYPDLAKADPGSVELPPELKQTGVFRPTRGSGRFSVKLTCDLVMDDFVVEDEEEEDVKPKTPKTPKNKSNTSSSSLSKFSSSSAYKSENKRGTPRQLPTPTRSSPSKAEEERYQWLLDIRDADGHPTDHPDYDPRTLFIPKDAWKKFTPFEKQYWEVKSKMWNTVVFFKKGKFYELYEPDAEIAHSQFDLKLAGGGRANMKLAGVPEATFDYWASAFIARGYKVAKVDQKETALAKEMRDRNEGKKEEKVIKRELSCVLTGGTLTDETMLVDDMSTYCMAVKQNGQHFAVCFIDTSTAEVLVSDFEDDVDYSQLETLIAQTRPRELLLEKGGLEQRVTRILKNNTSLETLWNYLKPSEEFWDELTTQDELRKGGYFKDEKYPSVLQTMVDEKPLATSAFGALLWYLRALKLDESLITLGNIKWYDSIQKGTSMVLDGQSLQNLEIFANTYNGGPEGTLFKLLNRCITPFGKRKLKNWMCHPLMEASKINARLDAVDYLNKNRNVSDFIEKRLFSLPDLERMLSRVHAGLIKVKDFVKLIESLNTIYSLVQGLREFSDLSDVFSKLLDGLPHLEEKLPYWTNAFDHKKASEEGVMIPEPGVEEEFDASYKTTQDLEEQLQEHLKEYKKQFSCKEICYKDSGKELFLIEIPNAKTKDVPSSWIQMGSSSKVKRYWSPEVKKLVRELEEAREVHKAIADNVRSKLYARFDESYSSHWMPTVNIIASIDCLISLAKTSVSLGEPSCRPELVDSEDGVLDFKELRHPCFGATSTAEFIPNDISLGGEHSNLTLLTGANAAGKSTVLRMTCVAVIMAQMGCYVPCESARLSPVDRIMTRLGANDNIFAGKSTFFVELSETKRMLSEATSKTLLVLDELGRGGSSSDGFAIAEAVLHHIATHIGSLGFFATHYGSLYNSFKNHPQVEARRMAILVDEETRKVTFLYKLEEGVSPGSFGMHVASMCGIDKAIVDRAEEAAKEFEHTAKMKRLFEVDKGHELVPLPMQSDFAWTSNHNQSLNKNGLRNMLNMIDKL</sequence>
<feature type="compositionally biased region" description="Acidic residues" evidence="12">
    <location>
        <begin position="112"/>
        <end position="126"/>
    </location>
</feature>
<dbReference type="Pfam" id="PF01624">
    <property type="entry name" value="MutS_I"/>
    <property type="match status" value="1"/>
</dbReference>
<dbReference type="FunFam" id="1.10.1420.10:FF:000019">
    <property type="entry name" value="DNA mismatch repair protein"/>
    <property type="match status" value="1"/>
</dbReference>
<feature type="compositionally biased region" description="Polar residues" evidence="12">
    <location>
        <begin position="298"/>
        <end position="308"/>
    </location>
</feature>
<dbReference type="GO" id="GO:0140664">
    <property type="term" value="F:ATP-dependent DNA damage sensor activity"/>
    <property type="evidence" value="ECO:0007669"/>
    <property type="project" value="InterPro"/>
</dbReference>
<keyword evidence="4 11" id="KW-0227">DNA damage</keyword>
<dbReference type="InterPro" id="IPR027417">
    <property type="entry name" value="P-loop_NTPase"/>
</dbReference>
<dbReference type="EMBL" id="SWFS01000560">
    <property type="protein sequence ID" value="KAA8897625.1"/>
    <property type="molecule type" value="Genomic_DNA"/>
</dbReference>
<dbReference type="Gene3D" id="3.40.50.300">
    <property type="entry name" value="P-loop containing nucleotide triphosphate hydrolases"/>
    <property type="match status" value="1"/>
</dbReference>
<evidence type="ECO:0000256" key="1">
    <source>
        <dbReference type="ARBA" id="ARBA00004123"/>
    </source>
</evidence>
<dbReference type="GO" id="GO:0030983">
    <property type="term" value="F:mismatched DNA binding"/>
    <property type="evidence" value="ECO:0007669"/>
    <property type="project" value="UniProtKB-UniRule"/>
</dbReference>
<dbReference type="InterPro" id="IPR000432">
    <property type="entry name" value="DNA_mismatch_repair_MutS_C"/>
</dbReference>
<reference evidence="14" key="1">
    <citation type="journal article" date="2019" name="G3 (Bethesda)">
        <title>Genome Assemblies of Two Rare Opportunistic Yeast Pathogens: Diutina rugosa (syn. Candida rugosa) and Trichomonascus ciferrii (syn. Candida ciferrii).</title>
        <authorList>
            <person name="Mixao V."/>
            <person name="Saus E."/>
            <person name="Hansen A.P."/>
            <person name="Lass-Florl C."/>
            <person name="Gabaldon T."/>
        </authorList>
    </citation>
    <scope>NUCLEOTIDE SEQUENCE</scope>
    <source>
        <strain evidence="14">CBS 4856</strain>
    </source>
</reference>
<dbReference type="Pfam" id="PF05192">
    <property type="entry name" value="MutS_III"/>
    <property type="match status" value="1"/>
</dbReference>
<dbReference type="GO" id="GO:0006298">
    <property type="term" value="P:mismatch repair"/>
    <property type="evidence" value="ECO:0007669"/>
    <property type="project" value="InterPro"/>
</dbReference>
<evidence type="ECO:0000256" key="5">
    <source>
        <dbReference type="ARBA" id="ARBA00022840"/>
    </source>
</evidence>
<name>A0A642UEL4_9ASCO</name>
<dbReference type="InterPro" id="IPR036187">
    <property type="entry name" value="DNA_mismatch_repair_MutS_sf"/>
</dbReference>
<evidence type="ECO:0000256" key="8">
    <source>
        <dbReference type="ARBA" id="ARBA00023242"/>
    </source>
</evidence>
<dbReference type="Proteomes" id="UP000761534">
    <property type="component" value="Unassembled WGS sequence"/>
</dbReference>
<evidence type="ECO:0000313" key="15">
    <source>
        <dbReference type="Proteomes" id="UP000761534"/>
    </source>
</evidence>
<feature type="region of interest" description="Disordered" evidence="12">
    <location>
        <begin position="253"/>
        <end position="312"/>
    </location>
</feature>
<dbReference type="FunFam" id="3.40.1170.10:FF:000002">
    <property type="entry name" value="DNA mismatch repair protein"/>
    <property type="match status" value="1"/>
</dbReference>
<evidence type="ECO:0000256" key="7">
    <source>
        <dbReference type="ARBA" id="ARBA00023204"/>
    </source>
</evidence>
<evidence type="ECO:0000256" key="12">
    <source>
        <dbReference type="SAM" id="MobiDB-lite"/>
    </source>
</evidence>
<dbReference type="Gene3D" id="3.40.1170.10">
    <property type="entry name" value="DNA repair protein MutS, domain I"/>
    <property type="match status" value="1"/>
</dbReference>
<dbReference type="PANTHER" id="PTHR11361:SF148">
    <property type="entry name" value="DNA MISMATCH REPAIR PROTEIN MSH6"/>
    <property type="match status" value="1"/>
</dbReference>
<dbReference type="SUPFAM" id="SSF55271">
    <property type="entry name" value="DNA repair protein MutS, domain I"/>
    <property type="match status" value="1"/>
</dbReference>
<feature type="region of interest" description="Disordered" evidence="12">
    <location>
        <begin position="24"/>
        <end position="50"/>
    </location>
</feature>
<dbReference type="GO" id="GO:0032301">
    <property type="term" value="C:MutSalpha complex"/>
    <property type="evidence" value="ECO:0007669"/>
    <property type="project" value="TreeGrafter"/>
</dbReference>
<keyword evidence="8" id="KW-0539">Nucleus</keyword>
<evidence type="ECO:0000259" key="13">
    <source>
        <dbReference type="PROSITE" id="PS00486"/>
    </source>
</evidence>
<feature type="compositionally biased region" description="Acidic residues" evidence="12">
    <location>
        <begin position="85"/>
        <end position="95"/>
    </location>
</feature>
<dbReference type="SUPFAM" id="SSF53150">
    <property type="entry name" value="DNA repair protein MutS, domain II"/>
    <property type="match status" value="1"/>
</dbReference>
<dbReference type="GO" id="GO:0016887">
    <property type="term" value="F:ATP hydrolysis activity"/>
    <property type="evidence" value="ECO:0007669"/>
    <property type="project" value="UniProtKB-ARBA"/>
</dbReference>
<dbReference type="Pfam" id="PF05190">
    <property type="entry name" value="MutS_IV"/>
    <property type="match status" value="1"/>
</dbReference>
<dbReference type="InterPro" id="IPR007696">
    <property type="entry name" value="DNA_mismatch_repair_MutS_core"/>
</dbReference>
<evidence type="ECO:0000256" key="10">
    <source>
        <dbReference type="ARBA" id="ARBA00073775"/>
    </source>
</evidence>
<dbReference type="InterPro" id="IPR007860">
    <property type="entry name" value="DNA_mmatch_repair_MutS_con_dom"/>
</dbReference>
<evidence type="ECO:0000256" key="4">
    <source>
        <dbReference type="ARBA" id="ARBA00022763"/>
    </source>
</evidence>